<accession>A0A2T0SS01</accession>
<dbReference type="EMBL" id="PVTF01000012">
    <property type="protein sequence ID" value="PRY36191.1"/>
    <property type="molecule type" value="Genomic_DNA"/>
</dbReference>
<gene>
    <name evidence="3" type="ORF">CLV43_112116</name>
</gene>
<organism evidence="3 4">
    <name type="scientific">Umezawaea tangerina</name>
    <dbReference type="NCBI Taxonomy" id="84725"/>
    <lineage>
        <taxon>Bacteria</taxon>
        <taxon>Bacillati</taxon>
        <taxon>Actinomycetota</taxon>
        <taxon>Actinomycetes</taxon>
        <taxon>Pseudonocardiales</taxon>
        <taxon>Pseudonocardiaceae</taxon>
        <taxon>Umezawaea</taxon>
    </lineage>
</organism>
<dbReference type="GO" id="GO:0015627">
    <property type="term" value="C:type II protein secretion system complex"/>
    <property type="evidence" value="ECO:0007669"/>
    <property type="project" value="TreeGrafter"/>
</dbReference>
<reference evidence="3 4" key="1">
    <citation type="submission" date="2018-03" db="EMBL/GenBank/DDBJ databases">
        <title>Genomic Encyclopedia of Archaeal and Bacterial Type Strains, Phase II (KMG-II): from individual species to whole genera.</title>
        <authorList>
            <person name="Goeker M."/>
        </authorList>
    </citation>
    <scope>NUCLEOTIDE SEQUENCE [LARGE SCALE GENOMIC DNA]</scope>
    <source>
        <strain evidence="3 4">DSM 44720</strain>
    </source>
</reference>
<name>A0A2T0SS01_9PSEU</name>
<dbReference type="SMART" id="SM00278">
    <property type="entry name" value="HhH1"/>
    <property type="match status" value="2"/>
</dbReference>
<dbReference type="Pfam" id="PF10531">
    <property type="entry name" value="SLBB"/>
    <property type="match status" value="1"/>
</dbReference>
<feature type="domain" description="Helix-hairpin-helix DNA-binding motif class 1" evidence="2">
    <location>
        <begin position="231"/>
        <end position="250"/>
    </location>
</feature>
<dbReference type="OrthoDB" id="9758724at2"/>
<dbReference type="GO" id="GO:0015628">
    <property type="term" value="P:protein secretion by the type II secretion system"/>
    <property type="evidence" value="ECO:0007669"/>
    <property type="project" value="TreeGrafter"/>
</dbReference>
<evidence type="ECO:0000259" key="2">
    <source>
        <dbReference type="SMART" id="SM00278"/>
    </source>
</evidence>
<protein>
    <submittedName>
        <fullName evidence="3">Competence protein ComEA</fullName>
    </submittedName>
</protein>
<dbReference type="PANTHER" id="PTHR21180">
    <property type="entry name" value="ENDONUCLEASE/EXONUCLEASE/PHOSPHATASE FAMILY DOMAIN-CONTAINING PROTEIN 1"/>
    <property type="match status" value="1"/>
</dbReference>
<dbReference type="Gene3D" id="1.10.150.320">
    <property type="entry name" value="Photosystem II 12 kDa extrinsic protein"/>
    <property type="match status" value="1"/>
</dbReference>
<evidence type="ECO:0000256" key="1">
    <source>
        <dbReference type="SAM" id="MobiDB-lite"/>
    </source>
</evidence>
<dbReference type="InterPro" id="IPR051675">
    <property type="entry name" value="Endo/Exo/Phosphatase_dom_1"/>
</dbReference>
<comment type="caution">
    <text evidence="3">The sequence shown here is derived from an EMBL/GenBank/DDBJ whole genome shotgun (WGS) entry which is preliminary data.</text>
</comment>
<dbReference type="GO" id="GO:0003677">
    <property type="term" value="F:DNA binding"/>
    <property type="evidence" value="ECO:0007669"/>
    <property type="project" value="InterPro"/>
</dbReference>
<dbReference type="AlphaFoldDB" id="A0A2T0SS01"/>
<dbReference type="SUPFAM" id="SSF47781">
    <property type="entry name" value="RuvA domain 2-like"/>
    <property type="match status" value="1"/>
</dbReference>
<feature type="domain" description="Helix-hairpin-helix DNA-binding motif class 1" evidence="2">
    <location>
        <begin position="201"/>
        <end position="220"/>
    </location>
</feature>
<proteinExistence type="predicted"/>
<dbReference type="Pfam" id="PF12836">
    <property type="entry name" value="HHH_3"/>
    <property type="match status" value="1"/>
</dbReference>
<evidence type="ECO:0000313" key="4">
    <source>
        <dbReference type="Proteomes" id="UP000239494"/>
    </source>
</evidence>
<evidence type="ECO:0000313" key="3">
    <source>
        <dbReference type="EMBL" id="PRY36191.1"/>
    </source>
</evidence>
<dbReference type="Proteomes" id="UP000239494">
    <property type="component" value="Unassembled WGS sequence"/>
</dbReference>
<feature type="region of interest" description="Disordered" evidence="1">
    <location>
        <begin position="19"/>
        <end position="49"/>
    </location>
</feature>
<dbReference type="InterPro" id="IPR003583">
    <property type="entry name" value="Hlx-hairpin-Hlx_DNA-bd_motif"/>
</dbReference>
<keyword evidence="4" id="KW-1185">Reference proteome</keyword>
<dbReference type="InterPro" id="IPR019554">
    <property type="entry name" value="Soluble_ligand-bd"/>
</dbReference>
<dbReference type="InterPro" id="IPR010994">
    <property type="entry name" value="RuvA_2-like"/>
</dbReference>
<dbReference type="GO" id="GO:0006281">
    <property type="term" value="P:DNA repair"/>
    <property type="evidence" value="ECO:0007669"/>
    <property type="project" value="InterPro"/>
</dbReference>
<sequence>MVEPHATQAPSRVRLETLAAQAAARPSAGTGRTVVFTSSDGEPDPPPPRFRWARRRAGRLVERWLPGAAPPGRRRALYATTAAAAAVVVLIAVWSQRPSPERPPDLPVAVAAVSSSPPEPLVVNVVGEVPSPGLVTVPSGARVADAITAAGGVNPGVRPQGLNLARKVVDGEQVAVGTAPIPVQAEPSPDEKLNLNTATKDQLDNLPGVGPVTAQRILDRRTKRGPFSSVDQLREIEGIGNNRLVKLRELVTT</sequence>
<dbReference type="RefSeq" id="WP_106192697.1">
    <property type="nucleotide sequence ID" value="NZ_PVTF01000012.1"/>
</dbReference>
<dbReference type="PANTHER" id="PTHR21180:SF32">
    <property type="entry name" value="ENDONUCLEASE_EXONUCLEASE_PHOSPHATASE FAMILY DOMAIN-CONTAINING PROTEIN 1"/>
    <property type="match status" value="1"/>
</dbReference>